<proteinExistence type="predicted"/>
<feature type="transmembrane region" description="Helical" evidence="1">
    <location>
        <begin position="43"/>
        <end position="63"/>
    </location>
</feature>
<keyword evidence="1" id="KW-0812">Transmembrane</keyword>
<evidence type="ECO:0000313" key="3">
    <source>
        <dbReference type="Proteomes" id="UP000250043"/>
    </source>
</evidence>
<dbReference type="EMBL" id="KV722451">
    <property type="protein sequence ID" value="OCH88494.1"/>
    <property type="molecule type" value="Genomic_DNA"/>
</dbReference>
<reference evidence="2 3" key="1">
    <citation type="submission" date="2016-07" db="EMBL/GenBank/DDBJ databases">
        <title>Draft genome of the white-rot fungus Obba rivulosa 3A-2.</title>
        <authorList>
            <consortium name="DOE Joint Genome Institute"/>
            <person name="Miettinen O."/>
            <person name="Riley R."/>
            <person name="Acob R."/>
            <person name="Barry K."/>
            <person name="Cullen D."/>
            <person name="De Vries R."/>
            <person name="Hainaut M."/>
            <person name="Hatakka A."/>
            <person name="Henrissat B."/>
            <person name="Hilden K."/>
            <person name="Kuo R."/>
            <person name="Labutti K."/>
            <person name="Lipzen A."/>
            <person name="Makela M.R."/>
            <person name="Sandor L."/>
            <person name="Spatafora J.W."/>
            <person name="Grigoriev I.V."/>
            <person name="Hibbett D.S."/>
        </authorList>
    </citation>
    <scope>NUCLEOTIDE SEQUENCE [LARGE SCALE GENOMIC DNA]</scope>
    <source>
        <strain evidence="2 3">3A-2</strain>
    </source>
</reference>
<dbReference type="AlphaFoldDB" id="A0A8E2DK45"/>
<keyword evidence="1" id="KW-1133">Transmembrane helix</keyword>
<protein>
    <submittedName>
        <fullName evidence="2">Uncharacterized protein</fullName>
    </submittedName>
</protein>
<evidence type="ECO:0000256" key="1">
    <source>
        <dbReference type="SAM" id="Phobius"/>
    </source>
</evidence>
<gene>
    <name evidence="2" type="ORF">OBBRIDRAFT_795182</name>
</gene>
<organism evidence="2 3">
    <name type="scientific">Obba rivulosa</name>
    <dbReference type="NCBI Taxonomy" id="1052685"/>
    <lineage>
        <taxon>Eukaryota</taxon>
        <taxon>Fungi</taxon>
        <taxon>Dikarya</taxon>
        <taxon>Basidiomycota</taxon>
        <taxon>Agaricomycotina</taxon>
        <taxon>Agaricomycetes</taxon>
        <taxon>Polyporales</taxon>
        <taxon>Gelatoporiaceae</taxon>
        <taxon>Obba</taxon>
    </lineage>
</organism>
<dbReference type="OrthoDB" id="2803882at2759"/>
<name>A0A8E2DK45_9APHY</name>
<evidence type="ECO:0000313" key="2">
    <source>
        <dbReference type="EMBL" id="OCH88494.1"/>
    </source>
</evidence>
<keyword evidence="3" id="KW-1185">Reference proteome</keyword>
<dbReference type="Proteomes" id="UP000250043">
    <property type="component" value="Unassembled WGS sequence"/>
</dbReference>
<keyword evidence="1" id="KW-0472">Membrane</keyword>
<sequence>MPALASCAILNHMQQACTAIRFVVWTALSALRVYAVSGGNRLLTSAVVAMSVWPAGTVFYSTFITTWRQTQESAIVDPHPACFVTTYIAGSVLDILTITARVGATLSDFLVVLIIWSHTHRMRAYARRHNVDVPLASTLCRDVGIYRKNNAAAVTYFRNPLTAIVLSHFLFNLRDVMHDHSSENSSGSQVPSWIRSELGANTDHRTSGVLFASFVANMGEDLIHDLDIDRVEERWPNSESCVEGRDLRGHSTNVPVGVQRELVKRELVKNLSEECWVREIKYFSGTCCSGASDFQWSSMYKTTFCDGRLWLQKMIVLDESG</sequence>
<accession>A0A8E2DK45</accession>